<feature type="compositionally biased region" description="Polar residues" evidence="1">
    <location>
        <begin position="38"/>
        <end position="51"/>
    </location>
</feature>
<proteinExistence type="predicted"/>
<protein>
    <submittedName>
        <fullName evidence="2">Uncharacterized protein</fullName>
    </submittedName>
</protein>
<comment type="caution">
    <text evidence="2">The sequence shown here is derived from an EMBL/GenBank/DDBJ whole genome shotgun (WGS) entry which is preliminary data.</text>
</comment>
<feature type="region of interest" description="Disordered" evidence="1">
    <location>
        <begin position="33"/>
        <end position="117"/>
    </location>
</feature>
<dbReference type="AlphaFoldDB" id="A0AAD9LY44"/>
<name>A0AAD9LY44_9PEZI</name>
<accession>A0AAD9LY44</accession>
<evidence type="ECO:0000313" key="2">
    <source>
        <dbReference type="EMBL" id="KAK2026681.1"/>
    </source>
</evidence>
<evidence type="ECO:0000256" key="1">
    <source>
        <dbReference type="SAM" id="MobiDB-lite"/>
    </source>
</evidence>
<organism evidence="2 3">
    <name type="scientific">Colletotrichum zoysiae</name>
    <dbReference type="NCBI Taxonomy" id="1216348"/>
    <lineage>
        <taxon>Eukaryota</taxon>
        <taxon>Fungi</taxon>
        <taxon>Dikarya</taxon>
        <taxon>Ascomycota</taxon>
        <taxon>Pezizomycotina</taxon>
        <taxon>Sordariomycetes</taxon>
        <taxon>Hypocreomycetidae</taxon>
        <taxon>Glomerellales</taxon>
        <taxon>Glomerellaceae</taxon>
        <taxon>Colletotrichum</taxon>
        <taxon>Colletotrichum graminicola species complex</taxon>
    </lineage>
</organism>
<gene>
    <name evidence="2" type="ORF">LX32DRAFT_641603</name>
</gene>
<dbReference type="Proteomes" id="UP001232148">
    <property type="component" value="Unassembled WGS sequence"/>
</dbReference>
<reference evidence="2" key="1">
    <citation type="submission" date="2021-06" db="EMBL/GenBank/DDBJ databases">
        <title>Comparative genomics, transcriptomics and evolutionary studies reveal genomic signatures of adaptation to plant cell wall in hemibiotrophic fungi.</title>
        <authorList>
            <consortium name="DOE Joint Genome Institute"/>
            <person name="Baroncelli R."/>
            <person name="Diaz J.F."/>
            <person name="Benocci T."/>
            <person name="Peng M."/>
            <person name="Battaglia E."/>
            <person name="Haridas S."/>
            <person name="Andreopoulos W."/>
            <person name="Labutti K."/>
            <person name="Pangilinan J."/>
            <person name="Floch G.L."/>
            <person name="Makela M.R."/>
            <person name="Henrissat B."/>
            <person name="Grigoriev I.V."/>
            <person name="Crouch J.A."/>
            <person name="De Vries R.P."/>
            <person name="Sukno S.A."/>
            <person name="Thon M.R."/>
        </authorList>
    </citation>
    <scope>NUCLEOTIDE SEQUENCE</scope>
    <source>
        <strain evidence="2">MAFF235873</strain>
    </source>
</reference>
<keyword evidence="3" id="KW-1185">Reference proteome</keyword>
<sequence length="117" mass="12519">MPLPSHGRLVSVAPSLSLSLGISLHPCEDIHEPGSPVSLRQNGMVGNTMSTLLHPPPPPRAEESVSRKGKGIGDSLASASEKKRQGGVAKLGRRGPSRTMRRDRRTALRYSVAYNSN</sequence>
<feature type="compositionally biased region" description="Basic residues" evidence="1">
    <location>
        <begin position="91"/>
        <end position="104"/>
    </location>
</feature>
<evidence type="ECO:0000313" key="3">
    <source>
        <dbReference type="Proteomes" id="UP001232148"/>
    </source>
</evidence>
<dbReference type="EMBL" id="MU842909">
    <property type="protein sequence ID" value="KAK2026681.1"/>
    <property type="molecule type" value="Genomic_DNA"/>
</dbReference>